<feature type="compositionally biased region" description="Basic and acidic residues" evidence="15">
    <location>
        <begin position="599"/>
        <end position="608"/>
    </location>
</feature>
<dbReference type="PIRSF" id="PIRSF039133">
    <property type="entry name" value="SUMO_E1B"/>
    <property type="match status" value="1"/>
</dbReference>
<accession>A0A1Y1HTF5</accession>
<feature type="region of interest" description="Disordered" evidence="15">
    <location>
        <begin position="266"/>
        <end position="298"/>
    </location>
</feature>
<keyword evidence="7 11" id="KW-0833">Ubl conjugation pathway</keyword>
<gene>
    <name evidence="19" type="ORF">KFL_000940140</name>
</gene>
<dbReference type="OMA" id="TPSEHIH"/>
<dbReference type="Gene3D" id="3.10.290.20">
    <property type="entry name" value="Ubiquitin-like 2 activating enzyme e1b. Chain: B, domain 3"/>
    <property type="match status" value="1"/>
</dbReference>
<dbReference type="Gene3D" id="3.50.50.80">
    <property type="entry name" value="Ubiquitin-activating enzyme E1, inactive adenylation domain, subdomain 1"/>
    <property type="match status" value="1"/>
</dbReference>
<evidence type="ECO:0000256" key="1">
    <source>
        <dbReference type="ARBA" id="ARBA00004123"/>
    </source>
</evidence>
<feature type="binding site" evidence="13">
    <location>
        <position position="67"/>
    </location>
    <ligand>
        <name>ATP</name>
        <dbReference type="ChEBI" id="CHEBI:30616"/>
    </ligand>
</feature>
<comment type="subunit">
    <text evidence="11">Heterodimer.</text>
</comment>
<dbReference type="GO" id="GO:0005524">
    <property type="term" value="F:ATP binding"/>
    <property type="evidence" value="ECO:0007669"/>
    <property type="project" value="UniProtKB-UniRule"/>
</dbReference>
<dbReference type="InterPro" id="IPR023318">
    <property type="entry name" value="Ub_act_enz_dom_a_sf"/>
</dbReference>
<reference evidence="19 20" key="1">
    <citation type="journal article" date="2014" name="Nat. Commun.">
        <title>Klebsormidium flaccidum genome reveals primary factors for plant terrestrial adaptation.</title>
        <authorList>
            <person name="Hori K."/>
            <person name="Maruyama F."/>
            <person name="Fujisawa T."/>
            <person name="Togashi T."/>
            <person name="Yamamoto N."/>
            <person name="Seo M."/>
            <person name="Sato S."/>
            <person name="Yamada T."/>
            <person name="Mori H."/>
            <person name="Tajima N."/>
            <person name="Moriyama T."/>
            <person name="Ikeuchi M."/>
            <person name="Watanabe M."/>
            <person name="Wada H."/>
            <person name="Kobayashi K."/>
            <person name="Saito M."/>
            <person name="Masuda T."/>
            <person name="Sasaki-Sekimoto Y."/>
            <person name="Mashiguchi K."/>
            <person name="Awai K."/>
            <person name="Shimojima M."/>
            <person name="Masuda S."/>
            <person name="Iwai M."/>
            <person name="Nobusawa T."/>
            <person name="Narise T."/>
            <person name="Kondo S."/>
            <person name="Saito H."/>
            <person name="Sato R."/>
            <person name="Murakawa M."/>
            <person name="Ihara Y."/>
            <person name="Oshima-Yamada Y."/>
            <person name="Ohtaka K."/>
            <person name="Satoh M."/>
            <person name="Sonobe K."/>
            <person name="Ishii M."/>
            <person name="Ohtani R."/>
            <person name="Kanamori-Sato M."/>
            <person name="Honoki R."/>
            <person name="Miyazaki D."/>
            <person name="Mochizuki H."/>
            <person name="Umetsu J."/>
            <person name="Higashi K."/>
            <person name="Shibata D."/>
            <person name="Kamiya Y."/>
            <person name="Sato N."/>
            <person name="Nakamura Y."/>
            <person name="Tabata S."/>
            <person name="Ida S."/>
            <person name="Kurokawa K."/>
            <person name="Ohta H."/>
        </authorList>
    </citation>
    <scope>NUCLEOTIDE SEQUENCE [LARGE SCALE GENOMIC DNA]</scope>
    <source>
        <strain evidence="19 20">NIES-2285</strain>
    </source>
</reference>
<feature type="domain" description="Ubiquitin-activating enzyme SCCH" evidence="17">
    <location>
        <begin position="300"/>
        <end position="371"/>
    </location>
</feature>
<dbReference type="GO" id="GO:0046872">
    <property type="term" value="F:metal ion binding"/>
    <property type="evidence" value="ECO:0007669"/>
    <property type="project" value="UniProtKB-KW"/>
</dbReference>
<evidence type="ECO:0000313" key="19">
    <source>
        <dbReference type="EMBL" id="GAQ81904.1"/>
    </source>
</evidence>
<feature type="binding site" evidence="14">
    <location>
        <position position="435"/>
    </location>
    <ligand>
        <name>Zn(2+)</name>
        <dbReference type="ChEBI" id="CHEBI:29105"/>
    </ligand>
</feature>
<dbReference type="PANTHER" id="PTHR10953">
    <property type="entry name" value="UBIQUITIN-ACTIVATING ENZYME E1"/>
    <property type="match status" value="1"/>
</dbReference>
<feature type="active site" description="Glycyl thioester intermediate" evidence="12">
    <location>
        <position position="168"/>
    </location>
</feature>
<feature type="region of interest" description="Disordered" evidence="15">
    <location>
        <begin position="581"/>
        <end position="631"/>
    </location>
</feature>
<feature type="domain" description="Ubiquitin/SUMO-activating enzyme ubiquitin-like" evidence="18">
    <location>
        <begin position="445"/>
        <end position="537"/>
    </location>
</feature>
<evidence type="ECO:0000256" key="10">
    <source>
        <dbReference type="ARBA" id="ARBA00023242"/>
    </source>
</evidence>
<dbReference type="Proteomes" id="UP000054558">
    <property type="component" value="Unassembled WGS sequence"/>
</dbReference>
<dbReference type="SUPFAM" id="SSF69572">
    <property type="entry name" value="Activating enzymes of the ubiquitin-like proteins"/>
    <property type="match status" value="1"/>
</dbReference>
<feature type="binding site" evidence="13">
    <location>
        <begin position="19"/>
        <end position="24"/>
    </location>
    <ligand>
        <name>ATP</name>
        <dbReference type="ChEBI" id="CHEBI:30616"/>
    </ligand>
</feature>
<evidence type="ECO:0000256" key="3">
    <source>
        <dbReference type="ARBA" id="ARBA00005673"/>
    </source>
</evidence>
<evidence type="ECO:0000259" key="16">
    <source>
        <dbReference type="Pfam" id="PF00899"/>
    </source>
</evidence>
<feature type="binding site" evidence="14">
    <location>
        <position position="156"/>
    </location>
    <ligand>
        <name>Zn(2+)</name>
        <dbReference type="ChEBI" id="CHEBI:29105"/>
    </ligand>
</feature>
<evidence type="ECO:0000256" key="12">
    <source>
        <dbReference type="PIRSR" id="PIRSR039133-1"/>
    </source>
</evidence>
<dbReference type="Pfam" id="PF14732">
    <property type="entry name" value="UAE_UbL"/>
    <property type="match status" value="1"/>
</dbReference>
<dbReference type="PROSITE" id="PS51257">
    <property type="entry name" value="PROKAR_LIPOPROTEIN"/>
    <property type="match status" value="1"/>
</dbReference>
<dbReference type="PANTHER" id="PTHR10953:SF5">
    <property type="entry name" value="SUMO-ACTIVATING ENZYME SUBUNIT 2"/>
    <property type="match status" value="1"/>
</dbReference>
<comment type="similarity">
    <text evidence="3 11">Belongs to the ubiquitin-activating E1 family.</text>
</comment>
<dbReference type="Pfam" id="PF00899">
    <property type="entry name" value="ThiF"/>
    <property type="match status" value="1"/>
</dbReference>
<evidence type="ECO:0000259" key="17">
    <source>
        <dbReference type="Pfam" id="PF10585"/>
    </source>
</evidence>
<sequence>MASKAERDAIKVAKVLMVGAGGIGCELLKTLVMSGFQDIELIDMDTIEVSNLNRQFLFRKKHVGQSKAQVAREAVLKFRPDAKIVAHHANVKDPQFDIDFIKRFTVVLNGLDNVEARRHVNRLCLAAGVPLVESGTTGYVGQADVHIKGRFTCFECYPPPPPKSFPTCTITNTPSQPVHCIVWAKELPFAKLFGEAGLANDLDMRSDDQAEEPLEEDTNWHRVKENETPTAYACRVFDKVFGHNVAKTLEMDDLWKNRQRPKPLYIDEVLPETSEPPAKRPRTEGANAGDEERSVSAASNLGLRDTNQVWSLQENARVFLESVRLFLEERASEIGSLRFDKDDTLAVEFVTSASNLRDISFGIQTQSLFAAKGIAGNIVHAIATTNAIVAGMIVIEATKIVTGQMDKLKTHWCEQFLRRKMLLWSIDPNPPNPKCYVCSDTPLFLEVDTNKATLGEVLQKIVKKKLAVVSPMVLFGNSILYETGDDLDEDEQRSYAANAAKVLSQFPTPIGHNSLVSIDDSQQDFRCTLHIVHRDVFDEEKEPDMMVLRGEIPAVKAGEGTANGTEAAEDDDDDLTIIDNAVQEVDAVQETSAKAGKRKRDEEDGDHGSRKKRLPEEKETEDVDTGVIDLL</sequence>
<dbReference type="GO" id="GO:0005737">
    <property type="term" value="C:cytoplasm"/>
    <property type="evidence" value="ECO:0000318"/>
    <property type="project" value="GO_Central"/>
</dbReference>
<evidence type="ECO:0000259" key="18">
    <source>
        <dbReference type="Pfam" id="PF14732"/>
    </source>
</evidence>
<dbReference type="GO" id="GO:0016740">
    <property type="term" value="F:transferase activity"/>
    <property type="evidence" value="ECO:0007669"/>
    <property type="project" value="UniProtKB-KW"/>
</dbReference>
<dbReference type="Pfam" id="PF10585">
    <property type="entry name" value="UBA_E1_SCCH"/>
    <property type="match status" value="1"/>
</dbReference>
<evidence type="ECO:0000256" key="7">
    <source>
        <dbReference type="ARBA" id="ARBA00022786"/>
    </source>
</evidence>
<evidence type="ECO:0000256" key="14">
    <source>
        <dbReference type="PIRSR" id="PIRSR039133-3"/>
    </source>
</evidence>
<dbReference type="STRING" id="105231.A0A1Y1HTF5"/>
<evidence type="ECO:0000313" key="20">
    <source>
        <dbReference type="Proteomes" id="UP000054558"/>
    </source>
</evidence>
<dbReference type="InterPro" id="IPR045886">
    <property type="entry name" value="ThiF/MoeB/HesA"/>
</dbReference>
<keyword evidence="9 11" id="KW-0067">ATP-binding</keyword>
<protein>
    <recommendedName>
        <fullName evidence="11">SUMO-activating enzyme subunit</fullName>
    </recommendedName>
</protein>
<evidence type="ECO:0000256" key="6">
    <source>
        <dbReference type="ARBA" id="ARBA00022741"/>
    </source>
</evidence>
<dbReference type="InterPro" id="IPR030661">
    <property type="entry name" value="Uba2"/>
</dbReference>
<dbReference type="GO" id="GO:0031510">
    <property type="term" value="C:SUMO activating enzyme complex"/>
    <property type="evidence" value="ECO:0000318"/>
    <property type="project" value="GO_Central"/>
</dbReference>
<dbReference type="InterPro" id="IPR019572">
    <property type="entry name" value="UBA_E1_SCCH"/>
</dbReference>
<evidence type="ECO:0000256" key="2">
    <source>
        <dbReference type="ARBA" id="ARBA00004718"/>
    </source>
</evidence>
<feature type="binding site" evidence="13">
    <location>
        <begin position="51"/>
        <end position="54"/>
    </location>
    <ligand>
        <name>ATP</name>
        <dbReference type="ChEBI" id="CHEBI:30616"/>
    </ligand>
</feature>
<dbReference type="Gene3D" id="1.10.10.520">
    <property type="entry name" value="Ubiquitin activating enzymes (Uba3). Chain: B, domain 2"/>
    <property type="match status" value="1"/>
</dbReference>
<organism evidence="19 20">
    <name type="scientific">Klebsormidium nitens</name>
    <name type="common">Green alga</name>
    <name type="synonym">Ulothrix nitens</name>
    <dbReference type="NCBI Taxonomy" id="105231"/>
    <lineage>
        <taxon>Eukaryota</taxon>
        <taxon>Viridiplantae</taxon>
        <taxon>Streptophyta</taxon>
        <taxon>Klebsormidiophyceae</taxon>
        <taxon>Klebsormidiales</taxon>
        <taxon>Klebsormidiaceae</taxon>
        <taxon>Klebsormidium</taxon>
    </lineage>
</organism>
<evidence type="ECO:0000256" key="13">
    <source>
        <dbReference type="PIRSR" id="PIRSR039133-2"/>
    </source>
</evidence>
<keyword evidence="4" id="KW-0808">Transferase</keyword>
<comment type="subcellular location">
    <subcellularLocation>
        <location evidence="1">Nucleus</location>
    </subcellularLocation>
</comment>
<evidence type="ECO:0000256" key="5">
    <source>
        <dbReference type="ARBA" id="ARBA00022723"/>
    </source>
</evidence>
<evidence type="ECO:0000256" key="9">
    <source>
        <dbReference type="ARBA" id="ARBA00022840"/>
    </source>
</evidence>
<feature type="binding site" evidence="14">
    <location>
        <position position="438"/>
    </location>
    <ligand>
        <name>Zn(2+)</name>
        <dbReference type="ChEBI" id="CHEBI:29105"/>
    </ligand>
</feature>
<evidence type="ECO:0000256" key="15">
    <source>
        <dbReference type="SAM" id="MobiDB-lite"/>
    </source>
</evidence>
<keyword evidence="8 11" id="KW-0862">Zinc</keyword>
<feature type="binding site" evidence="14">
    <location>
        <position position="153"/>
    </location>
    <ligand>
        <name>Zn(2+)</name>
        <dbReference type="ChEBI" id="CHEBI:29105"/>
    </ligand>
</feature>
<evidence type="ECO:0000256" key="11">
    <source>
        <dbReference type="PIRNR" id="PIRNR039133"/>
    </source>
</evidence>
<comment type="pathway">
    <text evidence="2 11">Protein modification; protein sumoylation.</text>
</comment>
<keyword evidence="10" id="KW-0539">Nucleus</keyword>
<feature type="binding site" evidence="13">
    <location>
        <position position="43"/>
    </location>
    <ligand>
        <name>ATP</name>
        <dbReference type="ChEBI" id="CHEBI:30616"/>
    </ligand>
</feature>
<dbReference type="GO" id="GO:0016925">
    <property type="term" value="P:protein sumoylation"/>
    <property type="evidence" value="ECO:0000318"/>
    <property type="project" value="GO_Central"/>
</dbReference>
<proteinExistence type="inferred from homology"/>
<dbReference type="InterPro" id="IPR000594">
    <property type="entry name" value="ThiF_NAD_FAD-bd"/>
</dbReference>
<keyword evidence="20" id="KW-1185">Reference proteome</keyword>
<feature type="domain" description="THIF-type NAD/FAD binding fold" evidence="16">
    <location>
        <begin position="4"/>
        <end position="410"/>
    </location>
</feature>
<evidence type="ECO:0000256" key="8">
    <source>
        <dbReference type="ARBA" id="ARBA00022833"/>
    </source>
</evidence>
<dbReference type="FunFam" id="3.40.50.720:FF:000618">
    <property type="entry name" value="SUMO-activating enzyme subunit 2"/>
    <property type="match status" value="1"/>
</dbReference>
<dbReference type="FunFam" id="3.50.50.80:FF:000002">
    <property type="entry name" value="SUMO-activating enzyme subunit 2"/>
    <property type="match status" value="1"/>
</dbReference>
<dbReference type="AlphaFoldDB" id="A0A1Y1HTF5"/>
<dbReference type="UniPathway" id="UPA00886"/>
<keyword evidence="5 11" id="KW-0479">Metal-binding</keyword>
<dbReference type="InterPro" id="IPR028077">
    <property type="entry name" value="UAE_UbL_dom"/>
</dbReference>
<dbReference type="OrthoDB" id="10255449at2759"/>
<dbReference type="InterPro" id="IPR035985">
    <property type="entry name" value="Ubiquitin-activating_enz"/>
</dbReference>
<keyword evidence="6 11" id="KW-0547">Nucleotide-binding</keyword>
<feature type="binding site" evidence="13">
    <location>
        <begin position="112"/>
        <end position="117"/>
    </location>
    <ligand>
        <name>ATP</name>
        <dbReference type="ChEBI" id="CHEBI:30616"/>
    </ligand>
</feature>
<evidence type="ECO:0000256" key="4">
    <source>
        <dbReference type="ARBA" id="ARBA00022679"/>
    </source>
</evidence>
<dbReference type="GO" id="GO:0019948">
    <property type="term" value="F:SUMO activating enzyme activity"/>
    <property type="evidence" value="ECO:0000318"/>
    <property type="project" value="GO_Central"/>
</dbReference>
<dbReference type="EMBL" id="DF237043">
    <property type="protein sequence ID" value="GAQ81904.1"/>
    <property type="molecule type" value="Genomic_DNA"/>
</dbReference>
<dbReference type="InterPro" id="IPR042449">
    <property type="entry name" value="Ub-E1_IAD_1"/>
</dbReference>
<name>A0A1Y1HTF5_KLENI</name>